<feature type="transmembrane region" description="Helical" evidence="7">
    <location>
        <begin position="290"/>
        <end position="306"/>
    </location>
</feature>
<evidence type="ECO:0000256" key="5">
    <source>
        <dbReference type="ARBA" id="ARBA00023136"/>
    </source>
</evidence>
<reference evidence="9 10" key="1">
    <citation type="submission" date="2020-06" db="EMBL/GenBank/DDBJ databases">
        <authorList>
            <person name="Chanama M."/>
        </authorList>
    </citation>
    <scope>NUCLEOTIDE SEQUENCE [LARGE SCALE GENOMIC DNA]</scope>
    <source>
        <strain evidence="9 10">TBRC6557</strain>
    </source>
</reference>
<comment type="caution">
    <text evidence="9">The sequence shown here is derived from an EMBL/GenBank/DDBJ whole genome shotgun (WGS) entry which is preliminary data.</text>
</comment>
<keyword evidence="5 7" id="KW-0472">Membrane</keyword>
<feature type="transmembrane region" description="Helical" evidence="7">
    <location>
        <begin position="318"/>
        <end position="342"/>
    </location>
</feature>
<feature type="transmembrane region" description="Helical" evidence="7">
    <location>
        <begin position="233"/>
        <end position="253"/>
    </location>
</feature>
<evidence type="ECO:0000256" key="7">
    <source>
        <dbReference type="SAM" id="Phobius"/>
    </source>
</evidence>
<evidence type="ECO:0000259" key="8">
    <source>
        <dbReference type="PROSITE" id="PS50850"/>
    </source>
</evidence>
<keyword evidence="3 7" id="KW-0812">Transmembrane</keyword>
<feature type="transmembrane region" description="Helical" evidence="7">
    <location>
        <begin position="39"/>
        <end position="58"/>
    </location>
</feature>
<evidence type="ECO:0000256" key="4">
    <source>
        <dbReference type="ARBA" id="ARBA00022989"/>
    </source>
</evidence>
<dbReference type="Proteomes" id="UP000546126">
    <property type="component" value="Unassembled WGS sequence"/>
</dbReference>
<sequence length="403" mass="39927">MLRRLLPLALATFAVGTDSYVIAGLLPAIATDLGVSTPAAGQLVTVFALVMALSAPVMGALTSGLDRRTALLIALGVFVAGNAVTALGTGYALVMIARMVTAVGAGMINSAASSTAGAIAPPERRGRALAFVMGGLTLATASGLPLGTLIGRTDWHITLWAVAGIGLVAALGIAAGLPRVTLPAASLGDRLRPLRQGRVLALLAVTMLVFLGAYTLYTYIGPALRDATGGSESLLAVILLAWGIGVLAGNVVAGRLVDRHDPARVLTGPLAVAAVALALTSVATATLVSTLAWAAIWGVALGVVVVPQQHRLIALSPAAAPVLLGLNSSAIYAGMALGGGLGGLVQEWFAIVPAALGLPAAGVTALALLHHLATARRRSPAAPPSGGAAGSLPAAPGSGGYLT</sequence>
<keyword evidence="4 7" id="KW-1133">Transmembrane helix</keyword>
<accession>A0A7Y6IMI5</accession>
<evidence type="ECO:0000256" key="3">
    <source>
        <dbReference type="ARBA" id="ARBA00022692"/>
    </source>
</evidence>
<dbReference type="CDD" id="cd17324">
    <property type="entry name" value="MFS_NepI_like"/>
    <property type="match status" value="1"/>
</dbReference>
<feature type="region of interest" description="Disordered" evidence="6">
    <location>
        <begin position="379"/>
        <end position="403"/>
    </location>
</feature>
<dbReference type="GO" id="GO:0005886">
    <property type="term" value="C:plasma membrane"/>
    <property type="evidence" value="ECO:0007669"/>
    <property type="project" value="UniProtKB-SubCell"/>
</dbReference>
<dbReference type="GO" id="GO:0022857">
    <property type="term" value="F:transmembrane transporter activity"/>
    <property type="evidence" value="ECO:0007669"/>
    <property type="project" value="InterPro"/>
</dbReference>
<dbReference type="Pfam" id="PF07690">
    <property type="entry name" value="MFS_1"/>
    <property type="match status" value="2"/>
</dbReference>
<feature type="transmembrane region" description="Helical" evidence="7">
    <location>
        <begin position="70"/>
        <end position="93"/>
    </location>
</feature>
<dbReference type="PANTHER" id="PTHR43124">
    <property type="entry name" value="PURINE EFFLUX PUMP PBUE"/>
    <property type="match status" value="1"/>
</dbReference>
<dbReference type="RefSeq" id="WP_175600572.1">
    <property type="nucleotide sequence ID" value="NZ_JABWGO010000002.1"/>
</dbReference>
<feature type="transmembrane region" description="Helical" evidence="7">
    <location>
        <begin position="99"/>
        <end position="121"/>
    </location>
</feature>
<feature type="transmembrane region" description="Helical" evidence="7">
    <location>
        <begin position="199"/>
        <end position="221"/>
    </location>
</feature>
<evidence type="ECO:0000256" key="1">
    <source>
        <dbReference type="ARBA" id="ARBA00004651"/>
    </source>
</evidence>
<dbReference type="InterPro" id="IPR020846">
    <property type="entry name" value="MFS_dom"/>
</dbReference>
<dbReference type="InterPro" id="IPR050189">
    <property type="entry name" value="MFS_Efflux_Transporters"/>
</dbReference>
<evidence type="ECO:0000313" key="9">
    <source>
        <dbReference type="EMBL" id="NUW41002.1"/>
    </source>
</evidence>
<organism evidence="9 10">
    <name type="scientific">Nonomuraea rhodomycinica</name>
    <dbReference type="NCBI Taxonomy" id="1712872"/>
    <lineage>
        <taxon>Bacteria</taxon>
        <taxon>Bacillati</taxon>
        <taxon>Actinomycetota</taxon>
        <taxon>Actinomycetes</taxon>
        <taxon>Streptosporangiales</taxon>
        <taxon>Streptosporangiaceae</taxon>
        <taxon>Nonomuraea</taxon>
    </lineage>
</organism>
<dbReference type="AlphaFoldDB" id="A0A7Y6IMI5"/>
<evidence type="ECO:0000256" key="2">
    <source>
        <dbReference type="ARBA" id="ARBA00022475"/>
    </source>
</evidence>
<dbReference type="InterPro" id="IPR036259">
    <property type="entry name" value="MFS_trans_sf"/>
</dbReference>
<feature type="transmembrane region" description="Helical" evidence="7">
    <location>
        <begin position="128"/>
        <end position="151"/>
    </location>
</feature>
<name>A0A7Y6IMI5_9ACTN</name>
<feature type="domain" description="Major facilitator superfamily (MFS) profile" evidence="8">
    <location>
        <begin position="4"/>
        <end position="379"/>
    </location>
</feature>
<proteinExistence type="predicted"/>
<feature type="transmembrane region" description="Helical" evidence="7">
    <location>
        <begin position="157"/>
        <end position="178"/>
    </location>
</feature>
<evidence type="ECO:0000313" key="10">
    <source>
        <dbReference type="Proteomes" id="UP000546126"/>
    </source>
</evidence>
<feature type="transmembrane region" description="Helical" evidence="7">
    <location>
        <begin position="348"/>
        <end position="369"/>
    </location>
</feature>
<keyword evidence="10" id="KW-1185">Reference proteome</keyword>
<comment type="subcellular location">
    <subcellularLocation>
        <location evidence="1">Cell membrane</location>
        <topology evidence="1">Multi-pass membrane protein</topology>
    </subcellularLocation>
</comment>
<dbReference type="Gene3D" id="1.20.1250.20">
    <property type="entry name" value="MFS general substrate transporter like domains"/>
    <property type="match status" value="1"/>
</dbReference>
<keyword evidence="2" id="KW-1003">Cell membrane</keyword>
<protein>
    <submittedName>
        <fullName evidence="9">MFS transporter</fullName>
    </submittedName>
</protein>
<dbReference type="SUPFAM" id="SSF103473">
    <property type="entry name" value="MFS general substrate transporter"/>
    <property type="match status" value="1"/>
</dbReference>
<evidence type="ECO:0000256" key="6">
    <source>
        <dbReference type="SAM" id="MobiDB-lite"/>
    </source>
</evidence>
<dbReference type="InterPro" id="IPR011701">
    <property type="entry name" value="MFS"/>
</dbReference>
<gene>
    <name evidence="9" type="ORF">HT134_12750</name>
</gene>
<dbReference type="PANTHER" id="PTHR43124:SF10">
    <property type="entry name" value="PURINE EFFLUX PUMP PBUE"/>
    <property type="match status" value="1"/>
</dbReference>
<dbReference type="EMBL" id="JABWGO010000002">
    <property type="protein sequence ID" value="NUW41002.1"/>
    <property type="molecule type" value="Genomic_DNA"/>
</dbReference>
<feature type="transmembrane region" description="Helical" evidence="7">
    <location>
        <begin position="265"/>
        <end position="284"/>
    </location>
</feature>
<dbReference type="PROSITE" id="PS50850">
    <property type="entry name" value="MFS"/>
    <property type="match status" value="1"/>
</dbReference>
<feature type="compositionally biased region" description="Low complexity" evidence="6">
    <location>
        <begin position="384"/>
        <end position="396"/>
    </location>
</feature>